<feature type="non-terminal residue" evidence="2">
    <location>
        <position position="116"/>
    </location>
</feature>
<dbReference type="AlphaFoldDB" id="A0A423SQF3"/>
<name>A0A423SQF3_PENVA</name>
<reference evidence="2 3" key="1">
    <citation type="submission" date="2018-04" db="EMBL/GenBank/DDBJ databases">
        <authorList>
            <person name="Zhang X."/>
            <person name="Yuan J."/>
            <person name="Li F."/>
            <person name="Xiang J."/>
        </authorList>
    </citation>
    <scope>NUCLEOTIDE SEQUENCE [LARGE SCALE GENOMIC DNA]</scope>
    <source>
        <tissue evidence="2">Muscle</tissue>
    </source>
</reference>
<organism evidence="2 3">
    <name type="scientific">Penaeus vannamei</name>
    <name type="common">Whiteleg shrimp</name>
    <name type="synonym">Litopenaeus vannamei</name>
    <dbReference type="NCBI Taxonomy" id="6689"/>
    <lineage>
        <taxon>Eukaryota</taxon>
        <taxon>Metazoa</taxon>
        <taxon>Ecdysozoa</taxon>
        <taxon>Arthropoda</taxon>
        <taxon>Crustacea</taxon>
        <taxon>Multicrustacea</taxon>
        <taxon>Malacostraca</taxon>
        <taxon>Eumalacostraca</taxon>
        <taxon>Eucarida</taxon>
        <taxon>Decapoda</taxon>
        <taxon>Dendrobranchiata</taxon>
        <taxon>Penaeoidea</taxon>
        <taxon>Penaeidae</taxon>
        <taxon>Penaeus</taxon>
    </lineage>
</organism>
<evidence type="ECO:0000313" key="3">
    <source>
        <dbReference type="Proteomes" id="UP000283509"/>
    </source>
</evidence>
<dbReference type="EMBL" id="QCYY01002934">
    <property type="protein sequence ID" value="ROT66446.1"/>
    <property type="molecule type" value="Genomic_DNA"/>
</dbReference>
<accession>A0A423SQF3</accession>
<dbReference type="Proteomes" id="UP000283509">
    <property type="component" value="Unassembled WGS sequence"/>
</dbReference>
<protein>
    <submittedName>
        <fullName evidence="2">Alcohol dehydrogenase</fullName>
    </submittedName>
</protein>
<reference evidence="2 3" key="2">
    <citation type="submission" date="2019-01" db="EMBL/GenBank/DDBJ databases">
        <title>The decoding of complex shrimp genome reveals the adaptation for benthos swimmer, frequently molting mechanism and breeding impact on genome.</title>
        <authorList>
            <person name="Sun Y."/>
            <person name="Gao Y."/>
            <person name="Yu Y."/>
        </authorList>
    </citation>
    <scope>NUCLEOTIDE SEQUENCE [LARGE SCALE GENOMIC DNA]</scope>
    <source>
        <tissue evidence="2">Muscle</tissue>
    </source>
</reference>
<gene>
    <name evidence="2" type="ORF">C7M84_015526</name>
</gene>
<dbReference type="InterPro" id="IPR036291">
    <property type="entry name" value="NAD(P)-bd_dom_sf"/>
</dbReference>
<comment type="caution">
    <text evidence="2">The sequence shown here is derived from an EMBL/GenBank/DDBJ whole genome shotgun (WGS) entry which is preliminary data.</text>
</comment>
<dbReference type="OrthoDB" id="809632at2759"/>
<dbReference type="GO" id="GO:0047522">
    <property type="term" value="F:15-oxoprostaglandin 13-reductase [NAD(P)+] activity"/>
    <property type="evidence" value="ECO:0007669"/>
    <property type="project" value="TreeGrafter"/>
</dbReference>
<dbReference type="InterPro" id="IPR045010">
    <property type="entry name" value="MDR_fam"/>
</dbReference>
<feature type="domain" description="Alcohol dehydrogenase-like C-terminal" evidence="1">
    <location>
        <begin position="52"/>
        <end position="115"/>
    </location>
</feature>
<dbReference type="PANTHER" id="PTHR43205:SF7">
    <property type="entry name" value="PROSTAGLANDIN REDUCTASE 1"/>
    <property type="match status" value="1"/>
</dbReference>
<dbReference type="GO" id="GO:0006693">
    <property type="term" value="P:prostaglandin metabolic process"/>
    <property type="evidence" value="ECO:0007669"/>
    <property type="project" value="TreeGrafter"/>
</dbReference>
<dbReference type="Gene3D" id="3.40.50.720">
    <property type="entry name" value="NAD(P)-binding Rossmann-like Domain"/>
    <property type="match status" value="1"/>
</dbReference>
<evidence type="ECO:0000313" key="2">
    <source>
        <dbReference type="EMBL" id="ROT66446.1"/>
    </source>
</evidence>
<proteinExistence type="predicted"/>
<keyword evidence="3" id="KW-1185">Reference proteome</keyword>
<dbReference type="Pfam" id="PF00107">
    <property type="entry name" value="ADH_zinc_N"/>
    <property type="match status" value="1"/>
</dbReference>
<dbReference type="SUPFAM" id="SSF51735">
    <property type="entry name" value="NAD(P)-binding Rossmann-fold domains"/>
    <property type="match status" value="1"/>
</dbReference>
<dbReference type="InterPro" id="IPR013149">
    <property type="entry name" value="ADH-like_C"/>
</dbReference>
<sequence>MCYTGWRSHTTFPAEELKKVGFMYSPLPDLSGIKLCNPKEGETVLVNAAAGAVGSAVVQIAKIKGCKVQIASAGSETSAPWVKELGADHVFNYKTANIDEELKKAAPGGIHCYFST</sequence>
<dbReference type="PANTHER" id="PTHR43205">
    <property type="entry name" value="PROSTAGLANDIN REDUCTASE"/>
    <property type="match status" value="1"/>
</dbReference>
<evidence type="ECO:0000259" key="1">
    <source>
        <dbReference type="Pfam" id="PF00107"/>
    </source>
</evidence>